<gene>
    <name evidence="1" type="ORF">B0T14DRAFT_325963</name>
</gene>
<organism evidence="1 2">
    <name type="scientific">Immersiella caudata</name>
    <dbReference type="NCBI Taxonomy" id="314043"/>
    <lineage>
        <taxon>Eukaryota</taxon>
        <taxon>Fungi</taxon>
        <taxon>Dikarya</taxon>
        <taxon>Ascomycota</taxon>
        <taxon>Pezizomycotina</taxon>
        <taxon>Sordariomycetes</taxon>
        <taxon>Sordariomycetidae</taxon>
        <taxon>Sordariales</taxon>
        <taxon>Lasiosphaeriaceae</taxon>
        <taxon>Immersiella</taxon>
    </lineage>
</organism>
<name>A0AA39U2W6_9PEZI</name>
<protein>
    <submittedName>
        <fullName evidence="1">Uncharacterized protein</fullName>
    </submittedName>
</protein>
<sequence>MCRTTEGHQNLRRPQTLHPAALSVGVVWKRMEITRSVRFPLARRRSGAPTQSKAWPVGCSFRLLRQTVWDGSCWRDAMETTRTPSGSNEAAKMAPFRLCAATRQCCDQSAAQSTVAERPPFVFLHDGCMHVESRRESTRCRDFMLSWNWSPPFRLSCDSSHVSVATRPFIRAVSSARDGLSPEVRVTCLLQCLLSMSLCMHGIRGGGLWLRPRPSHVQSALVASEV</sequence>
<evidence type="ECO:0000313" key="1">
    <source>
        <dbReference type="EMBL" id="KAK0611343.1"/>
    </source>
</evidence>
<evidence type="ECO:0000313" key="2">
    <source>
        <dbReference type="Proteomes" id="UP001175000"/>
    </source>
</evidence>
<dbReference type="Proteomes" id="UP001175000">
    <property type="component" value="Unassembled WGS sequence"/>
</dbReference>
<accession>A0AA39U2W6</accession>
<comment type="caution">
    <text evidence="1">The sequence shown here is derived from an EMBL/GenBank/DDBJ whole genome shotgun (WGS) entry which is preliminary data.</text>
</comment>
<dbReference type="EMBL" id="JAULSU010000007">
    <property type="protein sequence ID" value="KAK0611343.1"/>
    <property type="molecule type" value="Genomic_DNA"/>
</dbReference>
<keyword evidence="2" id="KW-1185">Reference proteome</keyword>
<reference evidence="1" key="1">
    <citation type="submission" date="2023-06" db="EMBL/GenBank/DDBJ databases">
        <title>Genome-scale phylogeny and comparative genomics of the fungal order Sordariales.</title>
        <authorList>
            <consortium name="Lawrence Berkeley National Laboratory"/>
            <person name="Hensen N."/>
            <person name="Bonometti L."/>
            <person name="Westerberg I."/>
            <person name="Brannstrom I.O."/>
            <person name="Guillou S."/>
            <person name="Cros-Aarteil S."/>
            <person name="Calhoun S."/>
            <person name="Haridas S."/>
            <person name="Kuo A."/>
            <person name="Mondo S."/>
            <person name="Pangilinan J."/>
            <person name="Riley R."/>
            <person name="Labutti K."/>
            <person name="Andreopoulos B."/>
            <person name="Lipzen A."/>
            <person name="Chen C."/>
            <person name="Yanf M."/>
            <person name="Daum C."/>
            <person name="Ng V."/>
            <person name="Clum A."/>
            <person name="Steindorff A."/>
            <person name="Ohm R."/>
            <person name="Martin F."/>
            <person name="Silar P."/>
            <person name="Natvig D."/>
            <person name="Lalanne C."/>
            <person name="Gautier V."/>
            <person name="Ament-Velasquez S.L."/>
            <person name="Kruys A."/>
            <person name="Hutchinson M.I."/>
            <person name="Powell A.J."/>
            <person name="Barry K."/>
            <person name="Miller A.N."/>
            <person name="Grigoriev I.V."/>
            <person name="Debuchy R."/>
            <person name="Gladieux P."/>
            <person name="Thoren M.H."/>
            <person name="Johannesson H."/>
        </authorList>
    </citation>
    <scope>NUCLEOTIDE SEQUENCE</scope>
    <source>
        <strain evidence="1">CBS 606.72</strain>
    </source>
</reference>
<dbReference type="AlphaFoldDB" id="A0AA39U2W6"/>
<proteinExistence type="predicted"/>